<evidence type="ECO:0000313" key="3">
    <source>
        <dbReference type="EMBL" id="CAG8559001.1"/>
    </source>
</evidence>
<comment type="caution">
    <text evidence="3">The sequence shown here is derived from an EMBL/GenBank/DDBJ whole genome shotgun (WGS) entry which is preliminary data.</text>
</comment>
<name>A0A9N9B8C1_9GLOM</name>
<sequence length="308" mass="36342">MYIPKYDGNIHPDEWINDIHNYYRKENIEENEYLHYAIPLVDPIIKLPSRINSFEKLCSALKDDISFTVFKNTNLRKLRLLKYVPEREGGETSKFISNFRKLCYNAEINDIEKQNKYLLLSLPNDYFITEFLWRNKNIKTMNELIKEFEEIVMDDSNLIRNGSIVALKHVSTRKYLSSINNSFYKTGSKSQLVFANNLLDSNALWKITFASCKELASYTENYISLLHKNSNIFLGVNENNISPFINRKLADCLGYLKSNDVIYLSINQVYLRSHDFHFTIGFDTFQEVACHSEIQYNYNYEWCIELIK</sequence>
<dbReference type="EMBL" id="CAJVPQ010001567">
    <property type="protein sequence ID" value="CAG8559001.1"/>
    <property type="molecule type" value="Genomic_DNA"/>
</dbReference>
<dbReference type="SMART" id="SM00472">
    <property type="entry name" value="MIR"/>
    <property type="match status" value="1"/>
</dbReference>
<organism evidence="3 4">
    <name type="scientific">Funneliformis caledonium</name>
    <dbReference type="NCBI Taxonomy" id="1117310"/>
    <lineage>
        <taxon>Eukaryota</taxon>
        <taxon>Fungi</taxon>
        <taxon>Fungi incertae sedis</taxon>
        <taxon>Mucoromycota</taxon>
        <taxon>Glomeromycotina</taxon>
        <taxon>Glomeromycetes</taxon>
        <taxon>Glomerales</taxon>
        <taxon>Glomeraceae</taxon>
        <taxon>Funneliformis</taxon>
    </lineage>
</organism>
<evidence type="ECO:0000313" key="4">
    <source>
        <dbReference type="Proteomes" id="UP000789570"/>
    </source>
</evidence>
<gene>
    <name evidence="3" type="ORF">FCALED_LOCUS6501</name>
</gene>
<evidence type="ECO:0000256" key="1">
    <source>
        <dbReference type="ARBA" id="ARBA00022737"/>
    </source>
</evidence>
<dbReference type="OrthoDB" id="5588846at2759"/>
<feature type="domain" description="MIR" evidence="2">
    <location>
        <begin position="156"/>
        <end position="210"/>
    </location>
</feature>
<dbReference type="SUPFAM" id="SSF82109">
    <property type="entry name" value="MIR domain"/>
    <property type="match status" value="1"/>
</dbReference>
<dbReference type="AlphaFoldDB" id="A0A9N9B8C1"/>
<proteinExistence type="predicted"/>
<reference evidence="3" key="1">
    <citation type="submission" date="2021-06" db="EMBL/GenBank/DDBJ databases">
        <authorList>
            <person name="Kallberg Y."/>
            <person name="Tangrot J."/>
            <person name="Rosling A."/>
        </authorList>
    </citation>
    <scope>NUCLEOTIDE SEQUENCE</scope>
    <source>
        <strain evidence="3">UK204</strain>
    </source>
</reference>
<accession>A0A9N9B8C1</accession>
<protein>
    <submittedName>
        <fullName evidence="3">11886_t:CDS:1</fullName>
    </submittedName>
</protein>
<keyword evidence="1" id="KW-0677">Repeat</keyword>
<dbReference type="Gene3D" id="2.80.10.50">
    <property type="match status" value="1"/>
</dbReference>
<dbReference type="Proteomes" id="UP000789570">
    <property type="component" value="Unassembled WGS sequence"/>
</dbReference>
<dbReference type="PROSITE" id="PS50919">
    <property type="entry name" value="MIR"/>
    <property type="match status" value="1"/>
</dbReference>
<dbReference type="InterPro" id="IPR016093">
    <property type="entry name" value="MIR_motif"/>
</dbReference>
<dbReference type="InterPro" id="IPR036300">
    <property type="entry name" value="MIR_dom_sf"/>
</dbReference>
<evidence type="ECO:0000259" key="2">
    <source>
        <dbReference type="PROSITE" id="PS50919"/>
    </source>
</evidence>
<keyword evidence="4" id="KW-1185">Reference proteome</keyword>